<keyword evidence="7 8" id="KW-1133">Transmembrane helix</keyword>
<comment type="catalytic activity">
    <reaction evidence="1">
        <text>ATP + protein L-histidine = ADP + protein N-phospho-L-histidine.</text>
        <dbReference type="EC" id="2.7.13.3"/>
    </reaction>
</comment>
<dbReference type="Proteomes" id="UP000321436">
    <property type="component" value="Unassembled WGS sequence"/>
</dbReference>
<dbReference type="EMBL" id="BKAU01000001">
    <property type="protein sequence ID" value="GEP95748.1"/>
    <property type="molecule type" value="Genomic_DNA"/>
</dbReference>
<evidence type="ECO:0000256" key="4">
    <source>
        <dbReference type="ARBA" id="ARBA00022679"/>
    </source>
</evidence>
<dbReference type="InterPro" id="IPR003594">
    <property type="entry name" value="HATPase_dom"/>
</dbReference>
<evidence type="ECO:0000256" key="6">
    <source>
        <dbReference type="ARBA" id="ARBA00022777"/>
    </source>
</evidence>
<comment type="caution">
    <text evidence="10">The sequence shown here is derived from an EMBL/GenBank/DDBJ whole genome shotgun (WGS) entry which is preliminary data.</text>
</comment>
<dbReference type="Gene3D" id="3.30.565.10">
    <property type="entry name" value="Histidine kinase-like ATPase, C-terminal domain"/>
    <property type="match status" value="1"/>
</dbReference>
<dbReference type="PANTHER" id="PTHR45436">
    <property type="entry name" value="SENSOR HISTIDINE KINASE YKOH"/>
    <property type="match status" value="1"/>
</dbReference>
<evidence type="ECO:0000313" key="11">
    <source>
        <dbReference type="Proteomes" id="UP000321436"/>
    </source>
</evidence>
<dbReference type="Pfam" id="PF02518">
    <property type="entry name" value="HATPase_c"/>
    <property type="match status" value="1"/>
</dbReference>
<dbReference type="Pfam" id="PF00512">
    <property type="entry name" value="HisKA"/>
    <property type="match status" value="1"/>
</dbReference>
<dbReference type="InterPro" id="IPR005467">
    <property type="entry name" value="His_kinase_dom"/>
</dbReference>
<evidence type="ECO:0000313" key="10">
    <source>
        <dbReference type="EMBL" id="GEP95748.1"/>
    </source>
</evidence>
<evidence type="ECO:0000256" key="8">
    <source>
        <dbReference type="SAM" id="Phobius"/>
    </source>
</evidence>
<keyword evidence="8" id="KW-0472">Membrane</keyword>
<evidence type="ECO:0000256" key="2">
    <source>
        <dbReference type="ARBA" id="ARBA00012438"/>
    </source>
</evidence>
<dbReference type="SUPFAM" id="SSF55874">
    <property type="entry name" value="ATPase domain of HSP90 chaperone/DNA topoisomerase II/histidine kinase"/>
    <property type="match status" value="1"/>
</dbReference>
<dbReference type="PROSITE" id="PS50109">
    <property type="entry name" value="HIS_KIN"/>
    <property type="match status" value="1"/>
</dbReference>
<feature type="transmembrane region" description="Helical" evidence="8">
    <location>
        <begin position="128"/>
        <end position="151"/>
    </location>
</feature>
<evidence type="ECO:0000256" key="1">
    <source>
        <dbReference type="ARBA" id="ARBA00000085"/>
    </source>
</evidence>
<dbReference type="SMART" id="SM00388">
    <property type="entry name" value="HisKA"/>
    <property type="match status" value="1"/>
</dbReference>
<dbReference type="GO" id="GO:0005886">
    <property type="term" value="C:plasma membrane"/>
    <property type="evidence" value="ECO:0007669"/>
    <property type="project" value="TreeGrafter"/>
</dbReference>
<dbReference type="AlphaFoldDB" id="A0A512RJ80"/>
<dbReference type="InterPro" id="IPR003661">
    <property type="entry name" value="HisK_dim/P_dom"/>
</dbReference>
<dbReference type="InterPro" id="IPR050428">
    <property type="entry name" value="TCS_sensor_his_kinase"/>
</dbReference>
<keyword evidence="4" id="KW-0808">Transferase</keyword>
<protein>
    <recommendedName>
        <fullName evidence="2">histidine kinase</fullName>
        <ecNumber evidence="2">2.7.13.3</ecNumber>
    </recommendedName>
</protein>
<accession>A0A512RJ80</accession>
<keyword evidence="5 8" id="KW-0812">Transmembrane</keyword>
<evidence type="ECO:0000256" key="7">
    <source>
        <dbReference type="ARBA" id="ARBA00022989"/>
    </source>
</evidence>
<evidence type="ECO:0000256" key="5">
    <source>
        <dbReference type="ARBA" id="ARBA00022692"/>
    </source>
</evidence>
<dbReference type="EC" id="2.7.13.3" evidence="2"/>
<dbReference type="InterPro" id="IPR036097">
    <property type="entry name" value="HisK_dim/P_sf"/>
</dbReference>
<keyword evidence="11" id="KW-1185">Reference proteome</keyword>
<keyword evidence="3" id="KW-0597">Phosphoprotein</keyword>
<dbReference type="Gene3D" id="1.10.287.130">
    <property type="match status" value="1"/>
</dbReference>
<dbReference type="InterPro" id="IPR036890">
    <property type="entry name" value="HATPase_C_sf"/>
</dbReference>
<feature type="domain" description="Histidine kinase" evidence="9">
    <location>
        <begin position="218"/>
        <end position="420"/>
    </location>
</feature>
<dbReference type="CDD" id="cd00082">
    <property type="entry name" value="HisKA"/>
    <property type="match status" value="1"/>
</dbReference>
<organism evidence="10 11">
    <name type="scientific">Chitinophaga cymbidii</name>
    <dbReference type="NCBI Taxonomy" id="1096750"/>
    <lineage>
        <taxon>Bacteria</taxon>
        <taxon>Pseudomonadati</taxon>
        <taxon>Bacteroidota</taxon>
        <taxon>Chitinophagia</taxon>
        <taxon>Chitinophagales</taxon>
        <taxon>Chitinophagaceae</taxon>
        <taxon>Chitinophaga</taxon>
    </lineage>
</organism>
<dbReference type="GO" id="GO:0000155">
    <property type="term" value="F:phosphorelay sensor kinase activity"/>
    <property type="evidence" value="ECO:0007669"/>
    <property type="project" value="InterPro"/>
</dbReference>
<dbReference type="RefSeq" id="WP_146860264.1">
    <property type="nucleotide sequence ID" value="NZ_BKAU01000001.1"/>
</dbReference>
<dbReference type="SUPFAM" id="SSF47384">
    <property type="entry name" value="Homodimeric domain of signal transducing histidine kinase"/>
    <property type="match status" value="1"/>
</dbReference>
<evidence type="ECO:0000256" key="3">
    <source>
        <dbReference type="ARBA" id="ARBA00022553"/>
    </source>
</evidence>
<feature type="transmembrane region" description="Helical" evidence="8">
    <location>
        <begin position="12"/>
        <end position="30"/>
    </location>
</feature>
<sequence>MKLLNKTVRYYFLLSVILLLVAVPVFYFVLKRIVIANVDARLIATKTQLVPRLQVMEETPEGNNPLLNNDITLERAAPHSGRDSLYTSDVVDSNSRRKVTYRLLTSHLVINRDTYRLQIKSSLANHEALITSIIILQVLLLSLLLAGLLLINRSLARQVWKPFYNTLRKLRAYKVDDAAPLHLGNSDISEFKELNAAVEQLAERSRKSYVSQKEFAENASHEMRTPLAVFQGKLELLMQTTPLTEEQATLITDLATASQRMARLNKGLILLTRIQNGQFPETEDISVQKMVIHLLDQYRSQADQKQLGIETSWQEDLLVKANPTLIEVLTGNLLANAIRHNITGGNILVKIAAGAFTVQNTGQLYPLNTARLFQRFAKSSADAESMGLGLEIVKKICDLYKYEITYAYEHPMHVFSVKMR</sequence>
<evidence type="ECO:0000259" key="9">
    <source>
        <dbReference type="PROSITE" id="PS50109"/>
    </source>
</evidence>
<gene>
    <name evidence="10" type="ORF">CCY01nite_20080</name>
</gene>
<reference evidence="10 11" key="1">
    <citation type="submission" date="2019-07" db="EMBL/GenBank/DDBJ databases">
        <title>Whole genome shotgun sequence of Chitinophaga cymbidii NBRC 109752.</title>
        <authorList>
            <person name="Hosoyama A."/>
            <person name="Uohara A."/>
            <person name="Ohji S."/>
            <person name="Ichikawa N."/>
        </authorList>
    </citation>
    <scope>NUCLEOTIDE SEQUENCE [LARGE SCALE GENOMIC DNA]</scope>
    <source>
        <strain evidence="10 11">NBRC 109752</strain>
    </source>
</reference>
<name>A0A512RJ80_9BACT</name>
<proteinExistence type="predicted"/>
<keyword evidence="6 10" id="KW-0418">Kinase</keyword>
<dbReference type="OrthoDB" id="1522504at2"/>
<dbReference type="PANTHER" id="PTHR45436:SF5">
    <property type="entry name" value="SENSOR HISTIDINE KINASE TRCS"/>
    <property type="match status" value="1"/>
</dbReference>